<dbReference type="EMBL" id="AY089537">
    <property type="protein sequence ID" value="AAL90275.1"/>
    <property type="molecule type" value="mRNA"/>
</dbReference>
<reference evidence="1" key="1">
    <citation type="submission" date="2002-03" db="EMBL/GenBank/DDBJ databases">
        <authorList>
            <person name="Stapleton M."/>
            <person name="Brokstein P."/>
            <person name="Hong L."/>
            <person name="Agbayani A."/>
            <person name="Carlson J."/>
            <person name="Champe M."/>
            <person name="Chavez C."/>
            <person name="Dorsett V."/>
            <person name="Dresnek D."/>
            <person name="Farfan D."/>
            <person name="Frise E."/>
            <person name="George R."/>
            <person name="Gonzalez M."/>
            <person name="Guarin H."/>
            <person name="Kronmiller B."/>
            <person name="Li P."/>
            <person name="Liao G."/>
            <person name="Miranda A."/>
            <person name="Mungall C.J."/>
            <person name="Nunoo J."/>
            <person name="Pacleb J."/>
            <person name="Paragas V."/>
            <person name="Park S."/>
            <person name="Patel S."/>
            <person name="Phouanenavong S."/>
            <person name="Wan K."/>
            <person name="Yu C."/>
            <person name="Lewis S.E."/>
            <person name="Rubin G.M."/>
            <person name="Celniker S."/>
        </authorList>
    </citation>
    <scope>NUCLEOTIDE SEQUENCE</scope>
    <source>
        <strain evidence="1">Berkeley</strain>
    </source>
</reference>
<accession>Q8SXN1</accession>
<proteinExistence type="evidence at transcript level"/>
<evidence type="ECO:0000313" key="1">
    <source>
        <dbReference type="EMBL" id="AAL90275.1"/>
    </source>
</evidence>
<sequence length="49" mass="5801">MLLVKEGKTKSSLMTNTNQTSFKCDLNYDVNDIFPQHYMCKQDEKKKKK</sequence>
<feature type="non-terminal residue" evidence="1">
    <location>
        <position position="49"/>
    </location>
</feature>
<organism evidence="1">
    <name type="scientific">Drosophila melanogaster</name>
    <name type="common">Fruit fly</name>
    <dbReference type="NCBI Taxonomy" id="7227"/>
    <lineage>
        <taxon>Eukaryota</taxon>
        <taxon>Metazoa</taxon>
        <taxon>Ecdysozoa</taxon>
        <taxon>Arthropoda</taxon>
        <taxon>Hexapoda</taxon>
        <taxon>Insecta</taxon>
        <taxon>Pterygota</taxon>
        <taxon>Neoptera</taxon>
        <taxon>Endopterygota</taxon>
        <taxon>Diptera</taxon>
        <taxon>Brachycera</taxon>
        <taxon>Muscomorpha</taxon>
        <taxon>Ephydroidea</taxon>
        <taxon>Drosophilidae</taxon>
        <taxon>Drosophila</taxon>
        <taxon>Sophophora</taxon>
    </lineage>
</organism>
<protein>
    <submittedName>
        <fullName evidence="1">LD07701p</fullName>
    </submittedName>
</protein>
<name>Q8SXN1_DROME</name>
<dbReference type="AlphaFoldDB" id="Q8SXN1"/>